<organism evidence="7">
    <name type="scientific">Schizaphis graminum</name>
    <name type="common">Green bug aphid</name>
    <dbReference type="NCBI Taxonomy" id="13262"/>
    <lineage>
        <taxon>Eukaryota</taxon>
        <taxon>Metazoa</taxon>
        <taxon>Ecdysozoa</taxon>
        <taxon>Arthropoda</taxon>
        <taxon>Hexapoda</taxon>
        <taxon>Insecta</taxon>
        <taxon>Pterygota</taxon>
        <taxon>Neoptera</taxon>
        <taxon>Paraneoptera</taxon>
        <taxon>Hemiptera</taxon>
        <taxon>Sternorrhyncha</taxon>
        <taxon>Aphidomorpha</taxon>
        <taxon>Aphidoidea</taxon>
        <taxon>Aphididae</taxon>
        <taxon>Aphidini</taxon>
        <taxon>Schizaphis</taxon>
    </lineage>
</organism>
<evidence type="ECO:0000256" key="5">
    <source>
        <dbReference type="ARBA" id="ARBA00023212"/>
    </source>
</evidence>
<keyword evidence="5 6" id="KW-0206">Cytoskeleton</keyword>
<dbReference type="GO" id="GO:0051015">
    <property type="term" value="F:actin filament binding"/>
    <property type="evidence" value="ECO:0007669"/>
    <property type="project" value="TreeGrafter"/>
</dbReference>
<dbReference type="PIRSF" id="PIRSF039100">
    <property type="entry name" value="ARPC4"/>
    <property type="match status" value="1"/>
</dbReference>
<dbReference type="EMBL" id="GGMR01000580">
    <property type="protein sequence ID" value="MBY13199.1"/>
    <property type="molecule type" value="Transcribed_RNA"/>
</dbReference>
<proteinExistence type="inferred from homology"/>
<evidence type="ECO:0000256" key="4">
    <source>
        <dbReference type="ARBA" id="ARBA00023203"/>
    </source>
</evidence>
<dbReference type="SUPFAM" id="SSF69645">
    <property type="entry name" value="Arp2/3 complex subunits"/>
    <property type="match status" value="1"/>
</dbReference>
<accession>A0A2S2N7U0</accession>
<dbReference type="AlphaFoldDB" id="A0A2S2N7U0"/>
<comment type="function">
    <text evidence="6">Functions as actin-binding component of the Arp2/3 complex which is involved in regulation of actin polymerization and together with an activating nucleation-promoting factor (NPF) mediates the formation of branched actin networks. Seems to contact the mother actin filament.</text>
</comment>
<dbReference type="GO" id="GO:0034314">
    <property type="term" value="P:Arp2/3 complex-mediated actin nucleation"/>
    <property type="evidence" value="ECO:0007669"/>
    <property type="project" value="UniProtKB-UniRule"/>
</dbReference>
<gene>
    <name evidence="7" type="primary">Arpc4</name>
    <name evidence="7" type="ORF">g.144314</name>
</gene>
<name>A0A2S2N7U0_SCHGA</name>
<dbReference type="Gene3D" id="3.30.1460.20">
    <property type="match status" value="1"/>
</dbReference>
<sequence>MTTTLKPYLSVVKHSLDAAICITQFYSQVVERHSKPEIEMQTNRELILTPMLISRNERERVFIESSINSIRVSIAIKQCDEIERLLCDKFTRFMMKRAENFFILRRKPIAGYDITFLITNMHVEQMYRNKLIDFIIRFMEEIDKEISEMKLAINARARICSEEFLKHF</sequence>
<dbReference type="InterPro" id="IPR034666">
    <property type="entry name" value="ARPC2/4"/>
</dbReference>
<dbReference type="PANTHER" id="PTHR22629:SF0">
    <property type="entry name" value="ACTIN-RELATED PROTEIN 2_3 COMPLEX SUBUNIT 4"/>
    <property type="match status" value="1"/>
</dbReference>
<evidence type="ECO:0000313" key="7">
    <source>
        <dbReference type="EMBL" id="MBY13199.1"/>
    </source>
</evidence>
<dbReference type="InterPro" id="IPR008384">
    <property type="entry name" value="ARPC4"/>
</dbReference>
<evidence type="ECO:0000256" key="3">
    <source>
        <dbReference type="ARBA" id="ARBA00022490"/>
    </source>
</evidence>
<comment type="subcellular location">
    <subcellularLocation>
        <location evidence="1 6">Cytoplasm</location>
        <location evidence="1 6">Cytoskeleton</location>
    </subcellularLocation>
</comment>
<comment type="similarity">
    <text evidence="2 6">Belongs to the ARPC4 family.</text>
</comment>
<protein>
    <recommendedName>
        <fullName evidence="6">Actin-related protein 2/3 complex subunit 4</fullName>
    </recommendedName>
</protein>
<dbReference type="GO" id="GO:0030041">
    <property type="term" value="P:actin filament polymerization"/>
    <property type="evidence" value="ECO:0007669"/>
    <property type="project" value="UniProtKB-UniRule"/>
</dbReference>
<keyword evidence="3 6" id="KW-0963">Cytoplasm</keyword>
<keyword evidence="4 6" id="KW-0009">Actin-binding</keyword>
<dbReference type="PANTHER" id="PTHR22629">
    <property type="entry name" value="ARP2/3 COMPLEX 20 KD SUBUNIT"/>
    <property type="match status" value="1"/>
</dbReference>
<evidence type="ECO:0000256" key="1">
    <source>
        <dbReference type="ARBA" id="ARBA00004245"/>
    </source>
</evidence>
<reference evidence="7" key="1">
    <citation type="submission" date="2018-04" db="EMBL/GenBank/DDBJ databases">
        <title>Transcriptome of Schizaphis graminum biotype I.</title>
        <authorList>
            <person name="Scully E.D."/>
            <person name="Geib S.M."/>
            <person name="Palmer N.A."/>
            <person name="Koch K."/>
            <person name="Bradshaw J."/>
            <person name="Heng-Moss T."/>
            <person name="Sarath G."/>
        </authorList>
    </citation>
    <scope>NUCLEOTIDE SEQUENCE</scope>
</reference>
<dbReference type="Pfam" id="PF05856">
    <property type="entry name" value="ARPC4"/>
    <property type="match status" value="1"/>
</dbReference>
<dbReference type="FunFam" id="3.30.1460.20:FF:000001">
    <property type="entry name" value="Actin-related protein 2/3 complex subunit 4"/>
    <property type="match status" value="1"/>
</dbReference>
<dbReference type="GO" id="GO:0005885">
    <property type="term" value="C:Arp2/3 protein complex"/>
    <property type="evidence" value="ECO:0007669"/>
    <property type="project" value="UniProtKB-UniRule"/>
</dbReference>
<evidence type="ECO:0000256" key="6">
    <source>
        <dbReference type="PIRNR" id="PIRNR039100"/>
    </source>
</evidence>
<evidence type="ECO:0000256" key="2">
    <source>
        <dbReference type="ARBA" id="ARBA00005919"/>
    </source>
</evidence>